<feature type="transmembrane region" description="Helical" evidence="1">
    <location>
        <begin position="143"/>
        <end position="162"/>
    </location>
</feature>
<gene>
    <name evidence="2" type="ORF">CKM354_001017000</name>
</gene>
<dbReference type="Proteomes" id="UP000825890">
    <property type="component" value="Unassembled WGS sequence"/>
</dbReference>
<accession>A0A9P3FKG4</accession>
<reference evidence="2 3" key="1">
    <citation type="submission" date="2021-01" db="EMBL/GenBank/DDBJ databases">
        <title>Cercospora kikuchii MAFF 305040 whole genome shotgun sequence.</title>
        <authorList>
            <person name="Kashiwa T."/>
            <person name="Suzuki T."/>
        </authorList>
    </citation>
    <scope>NUCLEOTIDE SEQUENCE [LARGE SCALE GENOMIC DNA]</scope>
    <source>
        <strain evidence="2 3">MAFF 305040</strain>
    </source>
</reference>
<dbReference type="RefSeq" id="XP_044661556.1">
    <property type="nucleotide sequence ID" value="XM_044805621.1"/>
</dbReference>
<comment type="caution">
    <text evidence="2">The sequence shown here is derived from an EMBL/GenBank/DDBJ whole genome shotgun (WGS) entry which is preliminary data.</text>
</comment>
<dbReference type="EMBL" id="BOLY01000007">
    <property type="protein sequence ID" value="GIZ47069.1"/>
    <property type="molecule type" value="Genomic_DNA"/>
</dbReference>
<evidence type="ECO:0000256" key="1">
    <source>
        <dbReference type="SAM" id="Phobius"/>
    </source>
</evidence>
<proteinExistence type="predicted"/>
<dbReference type="GeneID" id="68295745"/>
<feature type="transmembrane region" description="Helical" evidence="1">
    <location>
        <begin position="20"/>
        <end position="39"/>
    </location>
</feature>
<keyword evidence="1" id="KW-0472">Membrane</keyword>
<sequence>MAPLPVPEATSPDFTYTKSHPFILPLTMLLFFGYSILILHTKELLLSYRNKLLDSGHWSPTFDFRPKAYQRIPIKFKGRPRTYCTIQPEEIPKKTGGTAPKEWKICLLGWVAFVLLTGILFWYGENSLGKDATVRFLGAESVAVATMVVWDAVIAAGMWVWCEKFEEIVQWWERGRVQVLIF</sequence>
<protein>
    <submittedName>
        <fullName evidence="2">Uncharacterized protein</fullName>
    </submittedName>
</protein>
<name>A0A9P3FKG4_9PEZI</name>
<keyword evidence="1" id="KW-1133">Transmembrane helix</keyword>
<keyword evidence="3" id="KW-1185">Reference proteome</keyword>
<evidence type="ECO:0000313" key="3">
    <source>
        <dbReference type="Proteomes" id="UP000825890"/>
    </source>
</evidence>
<dbReference type="OrthoDB" id="10374738at2759"/>
<dbReference type="AlphaFoldDB" id="A0A9P3FKG4"/>
<feature type="transmembrane region" description="Helical" evidence="1">
    <location>
        <begin position="103"/>
        <end position="123"/>
    </location>
</feature>
<evidence type="ECO:0000313" key="2">
    <source>
        <dbReference type="EMBL" id="GIZ47069.1"/>
    </source>
</evidence>
<organism evidence="2 3">
    <name type="scientific">Cercospora kikuchii</name>
    <dbReference type="NCBI Taxonomy" id="84275"/>
    <lineage>
        <taxon>Eukaryota</taxon>
        <taxon>Fungi</taxon>
        <taxon>Dikarya</taxon>
        <taxon>Ascomycota</taxon>
        <taxon>Pezizomycotina</taxon>
        <taxon>Dothideomycetes</taxon>
        <taxon>Dothideomycetidae</taxon>
        <taxon>Mycosphaerellales</taxon>
        <taxon>Mycosphaerellaceae</taxon>
        <taxon>Cercospora</taxon>
    </lineage>
</organism>
<keyword evidence="1" id="KW-0812">Transmembrane</keyword>